<feature type="region of interest" description="Disordered" evidence="1">
    <location>
        <begin position="30"/>
        <end position="70"/>
    </location>
</feature>
<protein>
    <submittedName>
        <fullName evidence="3">Uncharacterized protein LOC112540422</fullName>
    </submittedName>
</protein>
<dbReference type="GeneID" id="112540422"/>
<dbReference type="Proteomes" id="UP000695026">
    <property type="component" value="Unplaced"/>
</dbReference>
<feature type="compositionally biased region" description="Polar residues" evidence="1">
    <location>
        <begin position="42"/>
        <end position="55"/>
    </location>
</feature>
<name>A0A9F5MY98_PYTBI</name>
<sequence length="274" mass="29951">MSPTYKFRTKYPGAAVAMQALGEESTLQLRKAPTAARPVEVASTSSHRQPASQPHTRGVTHPTETPPFPSLFGTLNQAQPTSVASFERLALRRTPSATPAHAQNWGPPLFQIHPFVLTPTLGLCLSIRARARTHTHRKTFPATHRLQGLPLNESSKNPTGAKTAITPFPQILCGRRSRLSRSCSLHWFPGPVRPIGCDLALTYLLPGRTVTGLPRFPNAAAACGFRSPKTGRHPLCCASQPWRAAMEGDKKKQQVTFSPLAHPLQVHKDHRKGL</sequence>
<keyword evidence="2" id="KW-1185">Reference proteome</keyword>
<dbReference type="KEGG" id="pbi:112540422"/>
<evidence type="ECO:0000313" key="2">
    <source>
        <dbReference type="Proteomes" id="UP000695026"/>
    </source>
</evidence>
<accession>A0A9F5MY98</accession>
<evidence type="ECO:0000256" key="1">
    <source>
        <dbReference type="SAM" id="MobiDB-lite"/>
    </source>
</evidence>
<organism evidence="2 3">
    <name type="scientific">Python bivittatus</name>
    <name type="common">Burmese python</name>
    <name type="synonym">Python molurus bivittatus</name>
    <dbReference type="NCBI Taxonomy" id="176946"/>
    <lineage>
        <taxon>Eukaryota</taxon>
        <taxon>Metazoa</taxon>
        <taxon>Chordata</taxon>
        <taxon>Craniata</taxon>
        <taxon>Vertebrata</taxon>
        <taxon>Euteleostomi</taxon>
        <taxon>Lepidosauria</taxon>
        <taxon>Squamata</taxon>
        <taxon>Bifurcata</taxon>
        <taxon>Unidentata</taxon>
        <taxon>Episquamata</taxon>
        <taxon>Toxicofera</taxon>
        <taxon>Serpentes</taxon>
        <taxon>Henophidia</taxon>
        <taxon>Pythonidae</taxon>
        <taxon>Python</taxon>
    </lineage>
</organism>
<dbReference type="AlphaFoldDB" id="A0A9F5MY98"/>
<reference evidence="3" key="1">
    <citation type="submission" date="2025-08" db="UniProtKB">
        <authorList>
            <consortium name="RefSeq"/>
        </authorList>
    </citation>
    <scope>IDENTIFICATION</scope>
    <source>
        <tissue evidence="3">Liver</tissue>
    </source>
</reference>
<gene>
    <name evidence="3" type="primary">LOC112540422</name>
</gene>
<evidence type="ECO:0000313" key="3">
    <source>
        <dbReference type="RefSeq" id="XP_025021218.1"/>
    </source>
</evidence>
<dbReference type="RefSeq" id="XP_025021218.1">
    <property type="nucleotide sequence ID" value="XM_025165450.1"/>
</dbReference>
<proteinExistence type="predicted"/>